<gene>
    <name evidence="4" type="ORF">OMP38_09440</name>
</gene>
<dbReference type="EMBL" id="JAPDHZ010000002">
    <property type="protein sequence ID" value="MDG0791065.1"/>
    <property type="molecule type" value="Genomic_DNA"/>
</dbReference>
<reference evidence="4 5" key="1">
    <citation type="submission" date="2022-10" db="EMBL/GenBank/DDBJ databases">
        <title>Comparative genomic analysis of Cohnella hashimotonis sp. nov., isolated from the International Space Station.</title>
        <authorList>
            <person name="Simpson A."/>
            <person name="Venkateswaran K."/>
        </authorList>
    </citation>
    <scope>NUCLEOTIDE SEQUENCE [LARGE SCALE GENOMIC DNA]</scope>
    <source>
        <strain evidence="4 5">DSM 18997</strain>
    </source>
</reference>
<dbReference type="Proteomes" id="UP001153387">
    <property type="component" value="Unassembled WGS sequence"/>
</dbReference>
<proteinExistence type="predicted"/>
<feature type="chain" id="PRO_5040795397" evidence="3">
    <location>
        <begin position="21"/>
        <end position="139"/>
    </location>
</feature>
<feature type="region of interest" description="Disordered" evidence="2">
    <location>
        <begin position="97"/>
        <end position="139"/>
    </location>
</feature>
<dbReference type="RefSeq" id="WP_277564846.1">
    <property type="nucleotide sequence ID" value="NZ_JAPDHZ010000002.1"/>
</dbReference>
<evidence type="ECO:0000256" key="3">
    <source>
        <dbReference type="SAM" id="SignalP"/>
    </source>
</evidence>
<dbReference type="AlphaFoldDB" id="A0A9X4KFN0"/>
<feature type="compositionally biased region" description="Basic and acidic residues" evidence="2">
    <location>
        <begin position="101"/>
        <end position="127"/>
    </location>
</feature>
<keyword evidence="1" id="KW-0175">Coiled coil</keyword>
<evidence type="ECO:0000256" key="1">
    <source>
        <dbReference type="SAM" id="Coils"/>
    </source>
</evidence>
<keyword evidence="3" id="KW-0732">Signal</keyword>
<protein>
    <submittedName>
        <fullName evidence="4">DUF948 domain-containing protein</fullName>
    </submittedName>
</protein>
<feature type="coiled-coil region" evidence="1">
    <location>
        <begin position="24"/>
        <end position="51"/>
    </location>
</feature>
<organism evidence="4 5">
    <name type="scientific">Cohnella ginsengisoli</name>
    <dbReference type="NCBI Taxonomy" id="425004"/>
    <lineage>
        <taxon>Bacteria</taxon>
        <taxon>Bacillati</taxon>
        <taxon>Bacillota</taxon>
        <taxon>Bacilli</taxon>
        <taxon>Bacillales</taxon>
        <taxon>Paenibacillaceae</taxon>
        <taxon>Cohnella</taxon>
    </lineage>
</organism>
<sequence>MRGKSAALASVSLSVFVVYAVKTMKKTMATLDEANRTLADVKKSALQATHEATALIHTVNRTVKDVKGRINTVDPLLETTQEVGDVLHTIAHSVKEALSPGEKESAEPAAEARSRDIAGRIGDRPVREAAPGGPTLYHK</sequence>
<evidence type="ECO:0000313" key="5">
    <source>
        <dbReference type="Proteomes" id="UP001153387"/>
    </source>
</evidence>
<keyword evidence="5" id="KW-1185">Reference proteome</keyword>
<comment type="caution">
    <text evidence="4">The sequence shown here is derived from an EMBL/GenBank/DDBJ whole genome shotgun (WGS) entry which is preliminary data.</text>
</comment>
<evidence type="ECO:0000256" key="2">
    <source>
        <dbReference type="SAM" id="MobiDB-lite"/>
    </source>
</evidence>
<dbReference type="Pfam" id="PF06103">
    <property type="entry name" value="DUF948"/>
    <property type="match status" value="1"/>
</dbReference>
<feature type="signal peptide" evidence="3">
    <location>
        <begin position="1"/>
        <end position="20"/>
    </location>
</feature>
<dbReference type="PANTHER" id="PTHR40070">
    <property type="entry name" value="UPF0478 PROTEIN YTXG"/>
    <property type="match status" value="1"/>
</dbReference>
<accession>A0A9X4KFN0</accession>
<evidence type="ECO:0000313" key="4">
    <source>
        <dbReference type="EMBL" id="MDG0791065.1"/>
    </source>
</evidence>
<dbReference type="InterPro" id="IPR009293">
    <property type="entry name" value="UPF0478"/>
</dbReference>
<dbReference type="PANTHER" id="PTHR40070:SF1">
    <property type="entry name" value="UPF0478 PROTEIN YTXG"/>
    <property type="match status" value="1"/>
</dbReference>
<name>A0A9X4KFN0_9BACL</name>